<evidence type="ECO:0000313" key="2">
    <source>
        <dbReference type="WBParaSite" id="MBELARI_LOCUS8172"/>
    </source>
</evidence>
<dbReference type="Proteomes" id="UP000887575">
    <property type="component" value="Unassembled WGS sequence"/>
</dbReference>
<evidence type="ECO:0000313" key="1">
    <source>
        <dbReference type="Proteomes" id="UP000887575"/>
    </source>
</evidence>
<keyword evidence="1" id="KW-1185">Reference proteome</keyword>
<organism evidence="1 2">
    <name type="scientific">Mesorhabditis belari</name>
    <dbReference type="NCBI Taxonomy" id="2138241"/>
    <lineage>
        <taxon>Eukaryota</taxon>
        <taxon>Metazoa</taxon>
        <taxon>Ecdysozoa</taxon>
        <taxon>Nematoda</taxon>
        <taxon>Chromadorea</taxon>
        <taxon>Rhabditida</taxon>
        <taxon>Rhabditina</taxon>
        <taxon>Rhabditomorpha</taxon>
        <taxon>Rhabditoidea</taxon>
        <taxon>Rhabditidae</taxon>
        <taxon>Mesorhabditinae</taxon>
        <taxon>Mesorhabditis</taxon>
    </lineage>
</organism>
<sequence>MSYLKNSEDDCSCSECHKKGIIDEMFYCGECSFEICALCAYKRHHPHGATPLLEKQANQMLKGLKQEARNVIETYDDLVPELHKGLLESINIYETRLFSKVEALKDASTLVDLKEKHESFTKIKSSFESYAEDYLPHLRKFDAGVNQLIQTLNEFPDLKKSE</sequence>
<dbReference type="WBParaSite" id="MBELARI_LOCUS8172">
    <property type="protein sequence ID" value="MBELARI_LOCUS8172"/>
    <property type="gene ID" value="MBELARI_LOCUS8172"/>
</dbReference>
<reference evidence="2" key="1">
    <citation type="submission" date="2024-02" db="UniProtKB">
        <authorList>
            <consortium name="WormBaseParasite"/>
        </authorList>
    </citation>
    <scope>IDENTIFICATION</scope>
</reference>
<accession>A0AAF3FN44</accession>
<protein>
    <submittedName>
        <fullName evidence="2">Uncharacterized protein</fullName>
    </submittedName>
</protein>
<dbReference type="AlphaFoldDB" id="A0AAF3FN44"/>
<proteinExistence type="predicted"/>
<name>A0AAF3FN44_9BILA</name>